<feature type="compositionally biased region" description="Basic and acidic residues" evidence="1">
    <location>
        <begin position="612"/>
        <end position="624"/>
    </location>
</feature>
<feature type="region of interest" description="Disordered" evidence="1">
    <location>
        <begin position="544"/>
        <end position="896"/>
    </location>
</feature>
<dbReference type="AlphaFoldDB" id="A0AAN7Y999"/>
<feature type="region of interest" description="Disordered" evidence="1">
    <location>
        <begin position="268"/>
        <end position="301"/>
    </location>
</feature>
<accession>A0AAN7Y999</accession>
<gene>
    <name evidence="2" type="primary">EIS1</name>
    <name evidence="2" type="ORF">LTR05_006539</name>
</gene>
<dbReference type="Proteomes" id="UP001309876">
    <property type="component" value="Unassembled WGS sequence"/>
</dbReference>
<proteinExistence type="predicted"/>
<feature type="region of interest" description="Disordered" evidence="1">
    <location>
        <begin position="329"/>
        <end position="369"/>
    </location>
</feature>
<dbReference type="EMBL" id="JAVRRJ010000007">
    <property type="protein sequence ID" value="KAK5082659.1"/>
    <property type="molecule type" value="Genomic_DNA"/>
</dbReference>
<dbReference type="Pfam" id="PF12757">
    <property type="entry name" value="Eisosome1"/>
    <property type="match status" value="1"/>
</dbReference>
<keyword evidence="3" id="KW-1185">Reference proteome</keyword>
<feature type="compositionally biased region" description="Acidic residues" evidence="1">
    <location>
        <begin position="846"/>
        <end position="861"/>
    </location>
</feature>
<dbReference type="GO" id="GO:0070941">
    <property type="term" value="P:eisosome assembly"/>
    <property type="evidence" value="ECO:0007669"/>
    <property type="project" value="TreeGrafter"/>
</dbReference>
<comment type="caution">
    <text evidence="2">The sequence shown here is derived from an EMBL/GenBank/DDBJ whole genome shotgun (WGS) entry which is preliminary data.</text>
</comment>
<dbReference type="InterPro" id="IPR024527">
    <property type="entry name" value="Eisosome1"/>
</dbReference>
<feature type="compositionally biased region" description="Polar residues" evidence="1">
    <location>
        <begin position="279"/>
        <end position="294"/>
    </location>
</feature>
<dbReference type="PANTHER" id="PTHR28298:SF1">
    <property type="entry name" value="EISOSOME PROTEIN 1"/>
    <property type="match status" value="1"/>
</dbReference>
<evidence type="ECO:0000256" key="1">
    <source>
        <dbReference type="SAM" id="MobiDB-lite"/>
    </source>
</evidence>
<feature type="compositionally biased region" description="Low complexity" evidence="1">
    <location>
        <begin position="97"/>
        <end position="110"/>
    </location>
</feature>
<feature type="region of interest" description="Disordered" evidence="1">
    <location>
        <begin position="33"/>
        <end position="73"/>
    </location>
</feature>
<feature type="compositionally biased region" description="Polar residues" evidence="1">
    <location>
        <begin position="628"/>
        <end position="651"/>
    </location>
</feature>
<feature type="region of interest" description="Disordered" evidence="1">
    <location>
        <begin position="1"/>
        <end position="20"/>
    </location>
</feature>
<organism evidence="2 3">
    <name type="scientific">Lithohypha guttulata</name>
    <dbReference type="NCBI Taxonomy" id="1690604"/>
    <lineage>
        <taxon>Eukaryota</taxon>
        <taxon>Fungi</taxon>
        <taxon>Dikarya</taxon>
        <taxon>Ascomycota</taxon>
        <taxon>Pezizomycotina</taxon>
        <taxon>Eurotiomycetes</taxon>
        <taxon>Chaetothyriomycetidae</taxon>
        <taxon>Chaetothyriales</taxon>
        <taxon>Trichomeriaceae</taxon>
        <taxon>Lithohypha</taxon>
    </lineage>
</organism>
<feature type="compositionally biased region" description="Basic and acidic residues" evidence="1">
    <location>
        <begin position="720"/>
        <end position="738"/>
    </location>
</feature>
<evidence type="ECO:0000313" key="3">
    <source>
        <dbReference type="Proteomes" id="UP001309876"/>
    </source>
</evidence>
<feature type="compositionally biased region" description="Low complexity" evidence="1">
    <location>
        <begin position="591"/>
        <end position="600"/>
    </location>
</feature>
<evidence type="ECO:0000313" key="2">
    <source>
        <dbReference type="EMBL" id="KAK5082659.1"/>
    </source>
</evidence>
<feature type="compositionally biased region" description="Polar residues" evidence="1">
    <location>
        <begin position="745"/>
        <end position="754"/>
    </location>
</feature>
<feature type="compositionally biased region" description="Basic and acidic residues" evidence="1">
    <location>
        <begin position="826"/>
        <end position="836"/>
    </location>
</feature>
<feature type="compositionally biased region" description="Basic and acidic residues" evidence="1">
    <location>
        <begin position="544"/>
        <end position="568"/>
    </location>
</feature>
<reference evidence="2 3" key="1">
    <citation type="submission" date="2023-08" db="EMBL/GenBank/DDBJ databases">
        <title>Black Yeasts Isolated from many extreme environments.</title>
        <authorList>
            <person name="Coleine C."/>
            <person name="Stajich J.E."/>
            <person name="Selbmann L."/>
        </authorList>
    </citation>
    <scope>NUCLEOTIDE SEQUENCE [LARGE SCALE GENOMIC DNA]</scope>
    <source>
        <strain evidence="2 3">CCFEE 5910</strain>
    </source>
</reference>
<feature type="compositionally biased region" description="Basic residues" evidence="1">
    <location>
        <begin position="814"/>
        <end position="825"/>
    </location>
</feature>
<name>A0AAN7Y999_9EURO</name>
<feature type="compositionally biased region" description="Polar residues" evidence="1">
    <location>
        <begin position="675"/>
        <end position="692"/>
    </location>
</feature>
<feature type="compositionally biased region" description="Polar residues" evidence="1">
    <location>
        <begin position="795"/>
        <end position="807"/>
    </location>
</feature>
<dbReference type="PANTHER" id="PTHR28298">
    <property type="entry name" value="EISOSOME PROTEIN 1"/>
    <property type="match status" value="1"/>
</dbReference>
<feature type="region of interest" description="Disordered" evidence="1">
    <location>
        <begin position="474"/>
        <end position="529"/>
    </location>
</feature>
<protein>
    <submittedName>
        <fullName evidence="2">Eisosome assembly protein</fullName>
    </submittedName>
</protein>
<sequence length="896" mass="96794">MTDNVGVKPSSASILGKDGKLSSASAAQSLKYAKAQDLPSYPSTGGVQLSSAGAAASLANSNRKSFEHWTPGPIPAANKAAMLAKDHKMDPLWQPEASAAGAGAALKAHANPTEVEPIQKRAPTKSATPSAAYDTQEDSHRKAMMAATAVHNRRRSGSLPTQPVVKPADNAAWALKAATKSQASVKAHADTPAQPSQAFASGDPGFEAARIQNIAKNNVNRQMYTASPPVSIEVQEKNRQDTLRASAVAMAQKMYAIQQQHLDEAAGKSDGHALAASRARSSTITGAESATVSDAQAARSGGYENLEEAARKLAQERLAKIHDENAEYRNYYGATSPQRRSRLSMRRDRRPSNVADDDSDEEQSRRIKSQMSIFQSKLAEVDTKKRQQDRDALLQIAHRNVDSQIQKMDEKVFESTGKASPAQMEKWEKSAREKAQRDSDERMQHVGKVHIGGGKYLDQSELDAIARARLQPTLDDITEKAEKQRALDEERRMDLERQRQQAEREKIRSAETAAQVKAEHGQSTSHSVKAELILCIEREKAAARTLKEQEKERARQEKEEKRRSKEPKSGLLSSFRGRGNAASGTTGGETAGADATAADAVPASNGLPNDLPRAEDTGEGETVHDQVTYPTAESSSPVITASQEAPTTSIANKDEAEVAQPALSSSLEGPGTAENRISTEQEADPTSPNRSGVRSWMKVKFGRRSDAQENTAPRPVLAQTDKDKTAKGAEVPRTDSMRDVAMAGRSSTSETQDMYGTGVSPEPTAVNQSSHVTRERSPSISSLSSDSSHDKNLGPDNNFNLGTTSNESETRGRSGFRNKLMKKIKPSKDKPKEEGKAVTPVLSNTSDDEFEEARDTFDEETMAPPPPLSSSAGENSKEKVVTPKGSRDGSRFTEVL</sequence>
<feature type="region of interest" description="Disordered" evidence="1">
    <location>
        <begin position="184"/>
        <end position="203"/>
    </location>
</feature>
<feature type="region of interest" description="Disordered" evidence="1">
    <location>
        <begin position="92"/>
        <end position="165"/>
    </location>
</feature>
<feature type="compositionally biased region" description="Basic and acidic residues" evidence="1">
    <location>
        <begin position="875"/>
        <end position="896"/>
    </location>
</feature>
<feature type="compositionally biased region" description="Basic residues" evidence="1">
    <location>
        <begin position="339"/>
        <end position="349"/>
    </location>
</feature>
<feature type="compositionally biased region" description="Low complexity" evidence="1">
    <location>
        <begin position="49"/>
        <end position="62"/>
    </location>
</feature>
<feature type="compositionally biased region" description="Basic and acidic residues" evidence="1">
    <location>
        <begin position="477"/>
        <end position="509"/>
    </location>
</feature>